<feature type="compositionally biased region" description="Basic and acidic residues" evidence="1">
    <location>
        <begin position="454"/>
        <end position="469"/>
    </location>
</feature>
<evidence type="ECO:0000313" key="3">
    <source>
        <dbReference type="RefSeq" id="XP_047738791.1"/>
    </source>
</evidence>
<sequence length="670" mass="73478">MNRAAIAISLLAEVDLLCEQHDDCRVKLDTLLQLLSSRQPSAVQALDFSPEAAGVLTPKTTNKPCQDAVPLACGFTMKKISRKHGSRGEKENSFVDALSDSVSNMRIEAMRQAGPRDDVASPCVDSSNDDFVISDAQNKIGSHWLAIKSRLKFLSQASTKLGRYKLDTEKSTCPGSPSLEHRETALKLPLWSSPANNNSEHEANREEEDVSSNSLLQAYFPGLCEVYLSVGAMLASLHRLGSRWQAAQDTIDTVCRAHDVMQQTAQQQCRHIYDVLGSAGYTPADAQRCGVYATNTLLVGWCSVQQSAVQLLVARDRWTEASQLCNSAIESATALPVESVQRHHCHLLPLLQQARHLVNACNYLANRTRGGSPSLRIPLGSPVPCPTVGVITPRQSPTRSSDPPPLHRGPLNYPRSPRRRHMSSDSDEDTVSLSNLSNETAPLQLKNKLNNLSHADDEPKVRGRSYRKNDIKAYGSRAEKSFDASKGSQASVGKRKLIPPKIIVIPESLETNPSVASCEKDKEMEDCKFNLLSAKQKIYNLCFSDKSSDKSDGVSSEEASLLPLNDANVKKSSLRLLRANAGSAANCPTTKTNEMKKNKLTTKKIPDSNSCVQPRRTRAKNKDGSDVENISEKKVVAKRAPRSTAETTRDERSEAATARRTRTAMRQVVS</sequence>
<feature type="compositionally biased region" description="Basic and acidic residues" evidence="1">
    <location>
        <begin position="620"/>
        <end position="635"/>
    </location>
</feature>
<dbReference type="GeneID" id="125178622"/>
<dbReference type="AlphaFoldDB" id="A0A979FNZ2"/>
<feature type="compositionally biased region" description="Polar residues" evidence="1">
    <location>
        <begin position="431"/>
        <end position="453"/>
    </location>
</feature>
<feature type="region of interest" description="Disordered" evidence="1">
    <location>
        <begin position="604"/>
        <end position="670"/>
    </location>
</feature>
<proteinExistence type="predicted"/>
<evidence type="ECO:0000313" key="2">
    <source>
        <dbReference type="Proteomes" id="UP000694843"/>
    </source>
</evidence>
<dbReference type="Proteomes" id="UP000694843">
    <property type="component" value="Unplaced"/>
</dbReference>
<feature type="region of interest" description="Disordered" evidence="1">
    <location>
        <begin position="189"/>
        <end position="209"/>
    </location>
</feature>
<reference evidence="3" key="1">
    <citation type="submission" date="2025-08" db="UniProtKB">
        <authorList>
            <consortium name="RefSeq"/>
        </authorList>
    </citation>
    <scope>IDENTIFICATION</scope>
    <source>
        <tissue evidence="3">Whole organism</tissue>
    </source>
</reference>
<protein>
    <submittedName>
        <fullName evidence="3">Uncharacterized protein LOC125178622</fullName>
    </submittedName>
</protein>
<accession>A0A979FNZ2</accession>
<keyword evidence="2" id="KW-1185">Reference proteome</keyword>
<dbReference type="RefSeq" id="XP_047738791.1">
    <property type="nucleotide sequence ID" value="XM_047882835.1"/>
</dbReference>
<dbReference type="OrthoDB" id="6776738at2759"/>
<evidence type="ECO:0000256" key="1">
    <source>
        <dbReference type="SAM" id="MobiDB-lite"/>
    </source>
</evidence>
<dbReference type="KEGG" id="hazt:125178622"/>
<gene>
    <name evidence="3" type="primary">LOC125178622</name>
</gene>
<name>A0A979FNZ2_HYAAZ</name>
<organism evidence="2 3">
    <name type="scientific">Hyalella azteca</name>
    <name type="common">Amphipod</name>
    <dbReference type="NCBI Taxonomy" id="294128"/>
    <lineage>
        <taxon>Eukaryota</taxon>
        <taxon>Metazoa</taxon>
        <taxon>Ecdysozoa</taxon>
        <taxon>Arthropoda</taxon>
        <taxon>Crustacea</taxon>
        <taxon>Multicrustacea</taxon>
        <taxon>Malacostraca</taxon>
        <taxon>Eumalacostraca</taxon>
        <taxon>Peracarida</taxon>
        <taxon>Amphipoda</taxon>
        <taxon>Senticaudata</taxon>
        <taxon>Talitrida</taxon>
        <taxon>Talitroidea</taxon>
        <taxon>Hyalellidae</taxon>
        <taxon>Hyalella</taxon>
    </lineage>
</organism>
<feature type="region of interest" description="Disordered" evidence="1">
    <location>
        <begin position="386"/>
        <end position="469"/>
    </location>
</feature>